<evidence type="ECO:0000259" key="1">
    <source>
        <dbReference type="Pfam" id="PF21034"/>
    </source>
</evidence>
<dbReference type="SUPFAM" id="SSF50978">
    <property type="entry name" value="WD40 repeat-like"/>
    <property type="match status" value="1"/>
</dbReference>
<dbReference type="InterPro" id="IPR048382">
    <property type="entry name" value="BCAS3_WD40"/>
</dbReference>
<evidence type="ECO:0000313" key="2">
    <source>
        <dbReference type="EMBL" id="KAA0188820.1"/>
    </source>
</evidence>
<dbReference type="InterPro" id="IPR045142">
    <property type="entry name" value="BCAS3-like"/>
</dbReference>
<sequence>MEVILSENTSVEDQNIPAYCSGNADASTSVSLSGTNYINVHDHCEFGSLVAHFMAHRWAGVALLKFDPTGTLLFTACTRGHAFNLFRISNHPCDQRQTAVHHLYILERGNIPCEVVDATFSRDSRWVAVSSNHGTTHVFPVTPYGGEITVRTHTRSYVVNRTSRYHRSSGIEEHQLTRPQRERSAVDTTSISMVNLSGSDIPSSNCSSGIGSLNSCRGVPMAGFTPQCPHLMFTNTPHPTSGSGDFGPKTLMRIGSSSALSSLTDTSGNSDRERLCACPPNARYNTNNPRLPPYPEPCQIKPRARLRPHNPINATTGAAAAALGVASGALEAVTTGSTAVVPPQTPQYIGYGYGTTVPHSGPCAHYPPSPNRSSPLGYGFSSRHHCQPLPVVDPIVAATPFTCPNVSGTLVAACFSPPICFLPQHPRQSNVIPEYSRDPYGKPLRTNHMRDLFSSSIV</sequence>
<dbReference type="GO" id="GO:0005737">
    <property type="term" value="C:cytoplasm"/>
    <property type="evidence" value="ECO:0007669"/>
    <property type="project" value="TreeGrafter"/>
</dbReference>
<dbReference type="OrthoDB" id="25778at2759"/>
<feature type="domain" description="BCAS3 WD40" evidence="1">
    <location>
        <begin position="35"/>
        <end position="184"/>
    </location>
</feature>
<dbReference type="GO" id="GO:0006914">
    <property type="term" value="P:autophagy"/>
    <property type="evidence" value="ECO:0007669"/>
    <property type="project" value="InterPro"/>
</dbReference>
<name>A0A8E0VJ74_9TREM</name>
<protein>
    <submittedName>
        <fullName evidence="2">Breast carcinoma-amplified sequence 3</fullName>
    </submittedName>
</protein>
<keyword evidence="3" id="KW-1185">Reference proteome</keyword>
<reference evidence="2" key="1">
    <citation type="submission" date="2019-05" db="EMBL/GenBank/DDBJ databases">
        <title>Annotation for the trematode Fasciolopsis buski.</title>
        <authorList>
            <person name="Choi Y.-J."/>
        </authorList>
    </citation>
    <scope>NUCLEOTIDE SEQUENCE</scope>
    <source>
        <strain evidence="2">HT</strain>
        <tissue evidence="2">Whole worm</tissue>
    </source>
</reference>
<dbReference type="Proteomes" id="UP000728185">
    <property type="component" value="Unassembled WGS sequence"/>
</dbReference>
<proteinExistence type="predicted"/>
<accession>A0A8E0VJ74</accession>
<dbReference type="Pfam" id="PF21034">
    <property type="entry name" value="BCAS3_WD40"/>
    <property type="match status" value="1"/>
</dbReference>
<dbReference type="EMBL" id="LUCM01008178">
    <property type="protein sequence ID" value="KAA0188820.1"/>
    <property type="molecule type" value="Genomic_DNA"/>
</dbReference>
<dbReference type="Gene3D" id="2.130.10.10">
    <property type="entry name" value="YVTN repeat-like/Quinoprotein amine dehydrogenase"/>
    <property type="match status" value="1"/>
</dbReference>
<dbReference type="PANTHER" id="PTHR13268:SF0">
    <property type="entry name" value="BCAS3 MICROTUBULE ASSOCIATED CELL MIGRATION FACTOR"/>
    <property type="match status" value="1"/>
</dbReference>
<organism evidence="2 3">
    <name type="scientific">Fasciolopsis buskii</name>
    <dbReference type="NCBI Taxonomy" id="27845"/>
    <lineage>
        <taxon>Eukaryota</taxon>
        <taxon>Metazoa</taxon>
        <taxon>Spiralia</taxon>
        <taxon>Lophotrochozoa</taxon>
        <taxon>Platyhelminthes</taxon>
        <taxon>Trematoda</taxon>
        <taxon>Digenea</taxon>
        <taxon>Plagiorchiida</taxon>
        <taxon>Echinostomata</taxon>
        <taxon>Echinostomatoidea</taxon>
        <taxon>Fasciolidae</taxon>
        <taxon>Fasciolopsis</taxon>
    </lineage>
</organism>
<dbReference type="AlphaFoldDB" id="A0A8E0VJ74"/>
<evidence type="ECO:0000313" key="3">
    <source>
        <dbReference type="Proteomes" id="UP000728185"/>
    </source>
</evidence>
<dbReference type="PANTHER" id="PTHR13268">
    <property type="entry name" value="BREAST CARCINOMA AMPLIFIED SEQUENCE 3"/>
    <property type="match status" value="1"/>
</dbReference>
<comment type="caution">
    <text evidence="2">The sequence shown here is derived from an EMBL/GenBank/DDBJ whole genome shotgun (WGS) entry which is preliminary data.</text>
</comment>
<gene>
    <name evidence="2" type="ORF">FBUS_08684</name>
</gene>
<dbReference type="InterPro" id="IPR036322">
    <property type="entry name" value="WD40_repeat_dom_sf"/>
</dbReference>
<dbReference type="GO" id="GO:0042594">
    <property type="term" value="P:response to starvation"/>
    <property type="evidence" value="ECO:0007669"/>
    <property type="project" value="TreeGrafter"/>
</dbReference>
<dbReference type="InterPro" id="IPR015943">
    <property type="entry name" value="WD40/YVTN_repeat-like_dom_sf"/>
</dbReference>